<dbReference type="EMBL" id="JBHTEF010000001">
    <property type="protein sequence ID" value="MFC7582031.1"/>
    <property type="molecule type" value="Genomic_DNA"/>
</dbReference>
<dbReference type="InterPro" id="IPR001015">
    <property type="entry name" value="Ferrochelatase"/>
</dbReference>
<evidence type="ECO:0000256" key="9">
    <source>
        <dbReference type="SAM" id="MobiDB-lite"/>
    </source>
</evidence>
<dbReference type="CDD" id="cd03411">
    <property type="entry name" value="Ferrochelatase_N"/>
    <property type="match status" value="1"/>
</dbReference>
<dbReference type="HAMAP" id="MF_00323">
    <property type="entry name" value="Ferrochelatase"/>
    <property type="match status" value="1"/>
</dbReference>
<keyword evidence="7" id="KW-0479">Metal-binding</keyword>
<dbReference type="NCBIfam" id="TIGR00109">
    <property type="entry name" value="hemH"/>
    <property type="match status" value="1"/>
</dbReference>
<evidence type="ECO:0000256" key="3">
    <source>
        <dbReference type="ARBA" id="ARBA00023133"/>
    </source>
</evidence>
<comment type="subcellular location">
    <subcellularLocation>
        <location evidence="7 8">Cytoplasm</location>
    </subcellularLocation>
</comment>
<keyword evidence="7 8" id="KW-0963">Cytoplasm</keyword>
<dbReference type="Gene3D" id="3.40.50.1400">
    <property type="match status" value="2"/>
</dbReference>
<keyword evidence="4 7" id="KW-0456">Lyase</keyword>
<name>A0ABW2SPH0_9ACTO</name>
<dbReference type="SUPFAM" id="SSF53800">
    <property type="entry name" value="Chelatase"/>
    <property type="match status" value="2"/>
</dbReference>
<sequence length="416" mass="44705">MTDSAHVSGQAVTGAGEDAGAALVDGERTLKAAPEAPARPTSAPAAAPAVVLVNLGTPEEPTARAVRPYLREFLSDRRVIEMSPWMWRPILEGIILRVRPRASAQKYASIWMDEGSPLMHWTSRQRDGLTEILDGELGPGRVEVRVAMRYGSPALRDVLSDLCDHGTRRVLILPAYPQYAASSAGTVIDEAARWTLKARDQLELRTVRSFPDSAPYIEALAEALEEHWAGPEGRPDFEAGDKLVLSFHSIPAAMHRAGDPYRSECETTARLLGERLGLRVASCRGAGPGAEAGQAPSGTRDGGAPDVPHDPLADADEGDVLVRFQSVFGPSEWIGPATIDTMGALGGAGTRRVDVICPGFMADCLETLEEINILNRKTFLGAGGREFHYVPWANDSRGCVDTLAEQARRGLSGWVA</sequence>
<keyword evidence="5 7" id="KW-0627">Porphyrin biosynthesis</keyword>
<dbReference type="PANTHER" id="PTHR11108">
    <property type="entry name" value="FERROCHELATASE"/>
    <property type="match status" value="1"/>
</dbReference>
<feature type="compositionally biased region" description="Low complexity" evidence="9">
    <location>
        <begin position="289"/>
        <end position="298"/>
    </location>
</feature>
<keyword evidence="11" id="KW-1185">Reference proteome</keyword>
<proteinExistence type="inferred from homology"/>
<evidence type="ECO:0000256" key="7">
    <source>
        <dbReference type="HAMAP-Rule" id="MF_00323"/>
    </source>
</evidence>
<comment type="pathway">
    <text evidence="1 7 8">Porphyrin-containing compound metabolism; protoheme biosynthesis.</text>
</comment>
<accession>A0ABW2SPH0</accession>
<evidence type="ECO:0000256" key="6">
    <source>
        <dbReference type="ARBA" id="ARBA00024536"/>
    </source>
</evidence>
<comment type="caution">
    <text evidence="10">The sequence shown here is derived from an EMBL/GenBank/DDBJ whole genome shotgun (WGS) entry which is preliminary data.</text>
</comment>
<feature type="region of interest" description="Disordered" evidence="9">
    <location>
        <begin position="287"/>
        <end position="314"/>
    </location>
</feature>
<dbReference type="InterPro" id="IPR019772">
    <property type="entry name" value="Ferrochelatase_AS"/>
</dbReference>
<comment type="similarity">
    <text evidence="7 8">Belongs to the ferrochelatase family.</text>
</comment>
<comment type="catalytic activity">
    <reaction evidence="6">
        <text>Fe-coproporphyrin III + 2 H(+) = coproporphyrin III + Fe(2+)</text>
        <dbReference type="Rhea" id="RHEA:49572"/>
        <dbReference type="ChEBI" id="CHEBI:15378"/>
        <dbReference type="ChEBI" id="CHEBI:29033"/>
        <dbReference type="ChEBI" id="CHEBI:68438"/>
        <dbReference type="ChEBI" id="CHEBI:131725"/>
        <dbReference type="EC" id="4.99.1.9"/>
    </reaction>
    <physiologicalReaction direction="right-to-left" evidence="6">
        <dbReference type="Rhea" id="RHEA:49574"/>
    </physiologicalReaction>
</comment>
<keyword evidence="2 7" id="KW-0408">Iron</keyword>
<evidence type="ECO:0000256" key="5">
    <source>
        <dbReference type="ARBA" id="ARBA00023244"/>
    </source>
</evidence>
<gene>
    <name evidence="10" type="primary">hemH</name>
    <name evidence="7" type="synonym">cpfC</name>
    <name evidence="10" type="ORF">ACFQWG_12585</name>
</gene>
<evidence type="ECO:0000313" key="10">
    <source>
        <dbReference type="EMBL" id="MFC7582031.1"/>
    </source>
</evidence>
<feature type="binding site" evidence="7">
    <location>
        <position position="248"/>
    </location>
    <ligand>
        <name>Fe(2+)</name>
        <dbReference type="ChEBI" id="CHEBI:29033"/>
    </ligand>
</feature>
<dbReference type="InterPro" id="IPR033659">
    <property type="entry name" value="Ferrochelatase_N"/>
</dbReference>
<comment type="function">
    <text evidence="7 8">Involved in coproporphyrin-dependent heme b biosynthesis. Catalyzes the insertion of ferrous iron into coproporphyrin III to form Fe-coproporphyrin III.</text>
</comment>
<evidence type="ECO:0000256" key="1">
    <source>
        <dbReference type="ARBA" id="ARBA00004744"/>
    </source>
</evidence>
<keyword evidence="3 7" id="KW-0350">Heme biosynthesis</keyword>
<dbReference type="InterPro" id="IPR033644">
    <property type="entry name" value="Ferrochelatase_C"/>
</dbReference>
<comment type="caution">
    <text evidence="7">Lacks conserved residue(s) required for the propagation of feature annotation.</text>
</comment>
<feature type="binding site" evidence="7">
    <location>
        <position position="366"/>
    </location>
    <ligand>
        <name>Fe(2+)</name>
        <dbReference type="ChEBI" id="CHEBI:29033"/>
    </ligand>
</feature>
<dbReference type="CDD" id="cd00419">
    <property type="entry name" value="Ferrochelatase_C"/>
    <property type="match status" value="1"/>
</dbReference>
<dbReference type="PROSITE" id="PS00534">
    <property type="entry name" value="FERROCHELATASE"/>
    <property type="match status" value="1"/>
</dbReference>
<evidence type="ECO:0000256" key="8">
    <source>
        <dbReference type="RuleBase" id="RU000607"/>
    </source>
</evidence>
<evidence type="ECO:0000256" key="4">
    <source>
        <dbReference type="ARBA" id="ARBA00023239"/>
    </source>
</evidence>
<dbReference type="RefSeq" id="WP_380975827.1">
    <property type="nucleotide sequence ID" value="NZ_JBHTEF010000001.1"/>
</dbReference>
<evidence type="ECO:0000256" key="2">
    <source>
        <dbReference type="ARBA" id="ARBA00023004"/>
    </source>
</evidence>
<protein>
    <recommendedName>
        <fullName evidence="7">Coproporphyrin III ferrochelatase</fullName>
        <ecNumber evidence="7">4.99.1.9</ecNumber>
    </recommendedName>
</protein>
<dbReference type="PANTHER" id="PTHR11108:SF1">
    <property type="entry name" value="FERROCHELATASE, MITOCHONDRIAL"/>
    <property type="match status" value="1"/>
</dbReference>
<organism evidence="10 11">
    <name type="scientific">Schaalia naturae</name>
    <dbReference type="NCBI Taxonomy" id="635203"/>
    <lineage>
        <taxon>Bacteria</taxon>
        <taxon>Bacillati</taxon>
        <taxon>Actinomycetota</taxon>
        <taxon>Actinomycetes</taxon>
        <taxon>Actinomycetales</taxon>
        <taxon>Actinomycetaceae</taxon>
        <taxon>Schaalia</taxon>
    </lineage>
</organism>
<evidence type="ECO:0000313" key="11">
    <source>
        <dbReference type="Proteomes" id="UP001596527"/>
    </source>
</evidence>
<dbReference type="Proteomes" id="UP001596527">
    <property type="component" value="Unassembled WGS sequence"/>
</dbReference>
<dbReference type="EC" id="4.99.1.9" evidence="7"/>
<reference evidence="11" key="1">
    <citation type="journal article" date="2019" name="Int. J. Syst. Evol. Microbiol.">
        <title>The Global Catalogue of Microorganisms (GCM) 10K type strain sequencing project: providing services to taxonomists for standard genome sequencing and annotation.</title>
        <authorList>
            <consortium name="The Broad Institute Genomics Platform"/>
            <consortium name="The Broad Institute Genome Sequencing Center for Infectious Disease"/>
            <person name="Wu L."/>
            <person name="Ma J."/>
        </authorList>
    </citation>
    <scope>NUCLEOTIDE SEQUENCE [LARGE SCALE GENOMIC DNA]</scope>
    <source>
        <strain evidence="11">CCUG 56698</strain>
    </source>
</reference>
<dbReference type="Pfam" id="PF00762">
    <property type="entry name" value="Ferrochelatase"/>
    <property type="match status" value="1"/>
</dbReference>